<evidence type="ECO:0000256" key="1">
    <source>
        <dbReference type="SAM" id="Phobius"/>
    </source>
</evidence>
<dbReference type="KEGG" id="halh:HTSR_1798"/>
<organism evidence="4 5">
    <name type="scientific">Halodesulfurarchaeum formicicum</name>
    <dbReference type="NCBI Taxonomy" id="1873524"/>
    <lineage>
        <taxon>Archaea</taxon>
        <taxon>Methanobacteriati</taxon>
        <taxon>Methanobacteriota</taxon>
        <taxon>Stenosarchaea group</taxon>
        <taxon>Halobacteria</taxon>
        <taxon>Halobacteriales</taxon>
        <taxon>Halobacteriaceae</taxon>
        <taxon>Halodesulfurarchaeum</taxon>
    </lineage>
</organism>
<evidence type="ECO:0000313" key="5">
    <source>
        <dbReference type="Proteomes" id="UP000185608"/>
    </source>
</evidence>
<dbReference type="GeneID" id="29829787"/>
<name>A0A1D8S6H5_9EURY</name>
<dbReference type="InterPro" id="IPR003156">
    <property type="entry name" value="DHHA1_dom"/>
</dbReference>
<dbReference type="PANTHER" id="PTHR47618">
    <property type="entry name" value="BIFUNCTIONAL OLIGORIBONUCLEASE AND PAP PHOSPHATASE NRNA"/>
    <property type="match status" value="1"/>
</dbReference>
<sequence>MPGALLPGAVRALTDSVLRFVEANPPAAAGLAVLALVVFGGGVYRLVRSRRAAGLKLKRVLSGRDRVAVLMHPNPDPDAMATAMGVELLAADLGVETDLRYPGEICHQENRAFRTVLDVQVDPIETAADLPEDVVLVDHNTARGFDGASDIDPIAVIDHHPGDGTGRRFTDVRPEYGAAATILVEYLQAAGFEPATEDAERPLPTEVATGLLYGVLSDTDHLTRGCSEAEFDASAFLYPAIDEDTLDRVAHPEVDAEVLDVKARAIESREVQGPFAVSDVGELSNVDAIPQAADELLNLEGVTAVVVMGQKNGTLHLSGRSRDDRVHMGRALQEAVADIPMAGAGGHSRMGGGQLSIEHMNGLGPSDGVSSAEFSDRLFAVLGGEQ</sequence>
<dbReference type="PATRIC" id="fig|1855411.3.peg.1807"/>
<dbReference type="PANTHER" id="PTHR47618:SF1">
    <property type="entry name" value="BIFUNCTIONAL OLIGORIBONUCLEASE AND PAP PHOSPHATASE NRNA"/>
    <property type="match status" value="1"/>
</dbReference>
<feature type="domain" description="DHHA1" evidence="3">
    <location>
        <begin position="273"/>
        <end position="358"/>
    </location>
</feature>
<protein>
    <submittedName>
        <fullName evidence="4">Phosphoesterase RecJ domain-containing protein</fullName>
    </submittedName>
</protein>
<dbReference type="RefSeq" id="WP_070365620.1">
    <property type="nucleotide sequence ID" value="NZ_CP016070.1"/>
</dbReference>
<dbReference type="InterPro" id="IPR001667">
    <property type="entry name" value="DDH_dom"/>
</dbReference>
<evidence type="ECO:0000259" key="2">
    <source>
        <dbReference type="Pfam" id="PF01368"/>
    </source>
</evidence>
<dbReference type="Proteomes" id="UP000185608">
    <property type="component" value="Chromosome"/>
</dbReference>
<dbReference type="EMBL" id="CP016070">
    <property type="protein sequence ID" value="AOW80964.1"/>
    <property type="molecule type" value="Genomic_DNA"/>
</dbReference>
<evidence type="ECO:0000259" key="3">
    <source>
        <dbReference type="Pfam" id="PF02272"/>
    </source>
</evidence>
<dbReference type="InterPro" id="IPR051319">
    <property type="entry name" value="Oligoribo/pAp-PDE_c-di-AMP_PDE"/>
</dbReference>
<feature type="domain" description="DDH" evidence="2">
    <location>
        <begin position="66"/>
        <end position="214"/>
    </location>
</feature>
<dbReference type="SUPFAM" id="SSF64182">
    <property type="entry name" value="DHH phosphoesterases"/>
    <property type="match status" value="1"/>
</dbReference>
<keyword evidence="1" id="KW-0472">Membrane</keyword>
<gene>
    <name evidence="4" type="ORF">HTSR_1798</name>
</gene>
<dbReference type="Gene3D" id="3.90.1640.10">
    <property type="entry name" value="inorganic pyrophosphatase (n-terminal core)"/>
    <property type="match status" value="1"/>
</dbReference>
<dbReference type="AlphaFoldDB" id="A0A1D8S6H5"/>
<dbReference type="Pfam" id="PF01368">
    <property type="entry name" value="DHH"/>
    <property type="match status" value="1"/>
</dbReference>
<proteinExistence type="predicted"/>
<feature type="transmembrane region" description="Helical" evidence="1">
    <location>
        <begin position="27"/>
        <end position="47"/>
    </location>
</feature>
<keyword evidence="1" id="KW-0812">Transmembrane</keyword>
<dbReference type="STRING" id="1873524.HSR6_1867"/>
<keyword evidence="1" id="KW-1133">Transmembrane helix</keyword>
<evidence type="ECO:0000313" key="4">
    <source>
        <dbReference type="EMBL" id="AOW80964.1"/>
    </source>
</evidence>
<accession>A0A1D8S6H5</accession>
<dbReference type="GO" id="GO:0003676">
    <property type="term" value="F:nucleic acid binding"/>
    <property type="evidence" value="ECO:0007669"/>
    <property type="project" value="InterPro"/>
</dbReference>
<reference evidence="4 5" key="1">
    <citation type="submission" date="2016-06" db="EMBL/GenBank/DDBJ databases">
        <title>Discovery of anaerobic lithoheterotrophic haloarchaeon capable of sulfur respiration by hydrogen and formate.</title>
        <authorList>
            <person name="Sorokin D.Y."/>
            <person name="Kublanov I.V."/>
            <person name="Roman P."/>
            <person name="Sinninghe Damste J.S."/>
            <person name="Golyshin P.N."/>
            <person name="Rojo D."/>
            <person name="Ciordia S."/>
            <person name="Mena Md.C."/>
            <person name="Ferrer M."/>
            <person name="Smedile F."/>
            <person name="Messina E."/>
            <person name="La Cono V."/>
            <person name="Yakimov M.M."/>
        </authorList>
    </citation>
    <scope>NUCLEOTIDE SEQUENCE [LARGE SCALE GENOMIC DNA]</scope>
    <source>
        <strain evidence="4 5">HTSR1</strain>
    </source>
</reference>
<dbReference type="InterPro" id="IPR038763">
    <property type="entry name" value="DHH_sf"/>
</dbReference>
<dbReference type="Pfam" id="PF02272">
    <property type="entry name" value="DHHA1"/>
    <property type="match status" value="1"/>
</dbReference>